<protein>
    <recommendedName>
        <fullName evidence="3">Saccharopine dehydrogenase NADP binding domain-containing protein</fullName>
    </recommendedName>
</protein>
<proteinExistence type="inferred from homology"/>
<dbReference type="PANTHER" id="PTHR12286:SF5">
    <property type="entry name" value="SACCHAROPINE DEHYDROGENASE-LIKE OXIDOREDUCTASE"/>
    <property type="match status" value="1"/>
</dbReference>
<dbReference type="GO" id="GO:0005886">
    <property type="term" value="C:plasma membrane"/>
    <property type="evidence" value="ECO:0007669"/>
    <property type="project" value="TreeGrafter"/>
</dbReference>
<organism evidence="4 5">
    <name type="scientific">Periconia digitata</name>
    <dbReference type="NCBI Taxonomy" id="1303443"/>
    <lineage>
        <taxon>Eukaryota</taxon>
        <taxon>Fungi</taxon>
        <taxon>Dikarya</taxon>
        <taxon>Ascomycota</taxon>
        <taxon>Pezizomycotina</taxon>
        <taxon>Dothideomycetes</taxon>
        <taxon>Pleosporomycetidae</taxon>
        <taxon>Pleosporales</taxon>
        <taxon>Massarineae</taxon>
        <taxon>Periconiaceae</taxon>
        <taxon>Periconia</taxon>
    </lineage>
</organism>
<gene>
    <name evidence="4" type="ORF">PDIGIT_LOCUS12277</name>
</gene>
<keyword evidence="2" id="KW-0472">Membrane</keyword>
<dbReference type="GO" id="GO:0009247">
    <property type="term" value="P:glycolipid biosynthetic process"/>
    <property type="evidence" value="ECO:0007669"/>
    <property type="project" value="TreeGrafter"/>
</dbReference>
<sequence>MATVERQYDLILLGATGYTGQLTAAHIFKNLPHDLKWAIAGRNAAKLQKLATSLQSTNTNRAPPLVEVIDFSNDSVHTLVAKTRVLITTVGPYHLHGTPIIEACARTGTHYIDSTGETPWVYDVAHKYHALARENGAILIPHCAEESAPADLAAFVLTSAIREKTGSGTKKLVHSVQKFDNAMSGGTLRSLISVAESYPFQHLKKSIQPYALCVDRPPREPFAPKGYSWKGSAQIEGLGRLSDSVIGIPDTNLVYRSWSLMGEDYGVDFQYWTGMKTANRITGFLWHWIMVVSLPMLVIAPLRWIMLKVVPSQGEGPSEKSQAASSTKWKSIAYSEKNSGTTAVCHMSFDRDMYSLTAITLAEAAMVLLRPDRENWAQKIGGGVLTPATLGHQYVQRVRNAGINIDVDI</sequence>
<evidence type="ECO:0000259" key="3">
    <source>
        <dbReference type="Pfam" id="PF03435"/>
    </source>
</evidence>
<name>A0A9W4UNC4_9PLEO</name>
<keyword evidence="2" id="KW-1133">Transmembrane helix</keyword>
<dbReference type="GO" id="GO:0005811">
    <property type="term" value="C:lipid droplet"/>
    <property type="evidence" value="ECO:0007669"/>
    <property type="project" value="TreeGrafter"/>
</dbReference>
<comment type="similarity">
    <text evidence="1">Belongs to the saccharopine dehydrogenase family.</text>
</comment>
<dbReference type="InterPro" id="IPR036291">
    <property type="entry name" value="NAD(P)-bd_dom_sf"/>
</dbReference>
<dbReference type="SUPFAM" id="SSF51735">
    <property type="entry name" value="NAD(P)-binding Rossmann-fold domains"/>
    <property type="match status" value="1"/>
</dbReference>
<dbReference type="InterPro" id="IPR051276">
    <property type="entry name" value="Saccharopine_DH-like_oxidrdct"/>
</dbReference>
<reference evidence="4" key="1">
    <citation type="submission" date="2023-01" db="EMBL/GenBank/DDBJ databases">
        <authorList>
            <person name="Van Ghelder C."/>
            <person name="Rancurel C."/>
        </authorList>
    </citation>
    <scope>NUCLEOTIDE SEQUENCE</scope>
    <source>
        <strain evidence="4">CNCM I-4278</strain>
    </source>
</reference>
<dbReference type="OrthoDB" id="10268090at2759"/>
<dbReference type="Proteomes" id="UP001152607">
    <property type="component" value="Unassembled WGS sequence"/>
</dbReference>
<dbReference type="Gene3D" id="3.40.50.720">
    <property type="entry name" value="NAD(P)-binding Rossmann-like Domain"/>
    <property type="match status" value="1"/>
</dbReference>
<dbReference type="GO" id="GO:0005739">
    <property type="term" value="C:mitochondrion"/>
    <property type="evidence" value="ECO:0007669"/>
    <property type="project" value="TreeGrafter"/>
</dbReference>
<comment type="caution">
    <text evidence="4">The sequence shown here is derived from an EMBL/GenBank/DDBJ whole genome shotgun (WGS) entry which is preliminary data.</text>
</comment>
<evidence type="ECO:0000313" key="4">
    <source>
        <dbReference type="EMBL" id="CAI6339130.1"/>
    </source>
</evidence>
<keyword evidence="2" id="KW-0812">Transmembrane</keyword>
<dbReference type="AlphaFoldDB" id="A0A9W4UNC4"/>
<evidence type="ECO:0000256" key="1">
    <source>
        <dbReference type="ARBA" id="ARBA00038048"/>
    </source>
</evidence>
<feature type="transmembrane region" description="Helical" evidence="2">
    <location>
        <begin position="285"/>
        <end position="305"/>
    </location>
</feature>
<dbReference type="EMBL" id="CAOQHR010000009">
    <property type="protein sequence ID" value="CAI6339130.1"/>
    <property type="molecule type" value="Genomic_DNA"/>
</dbReference>
<evidence type="ECO:0000256" key="2">
    <source>
        <dbReference type="SAM" id="Phobius"/>
    </source>
</evidence>
<evidence type="ECO:0000313" key="5">
    <source>
        <dbReference type="Proteomes" id="UP001152607"/>
    </source>
</evidence>
<dbReference type="PANTHER" id="PTHR12286">
    <property type="entry name" value="SACCHAROPINE DEHYDROGENASE-LIKE OXIDOREDUCTASE"/>
    <property type="match status" value="1"/>
</dbReference>
<feature type="domain" description="Saccharopine dehydrogenase NADP binding" evidence="3">
    <location>
        <begin position="11"/>
        <end position="139"/>
    </location>
</feature>
<accession>A0A9W4UNC4</accession>
<dbReference type="Pfam" id="PF03435">
    <property type="entry name" value="Sacchrp_dh_NADP"/>
    <property type="match status" value="1"/>
</dbReference>
<dbReference type="InterPro" id="IPR005097">
    <property type="entry name" value="Sacchrp_dh_NADP-bd"/>
</dbReference>
<keyword evidence="5" id="KW-1185">Reference proteome</keyword>